<comment type="caution">
    <text evidence="1">The sequence shown here is derived from an EMBL/GenBank/DDBJ whole genome shotgun (WGS) entry which is preliminary data.</text>
</comment>
<accession>A0ABV6KY43</accession>
<reference evidence="1 2" key="1">
    <citation type="submission" date="2024-09" db="EMBL/GenBank/DDBJ databases">
        <authorList>
            <person name="Sun Q."/>
            <person name="Mori K."/>
        </authorList>
    </citation>
    <scope>NUCLEOTIDE SEQUENCE [LARGE SCALE GENOMIC DNA]</scope>
    <source>
        <strain evidence="1 2">CGMCC 1.9126</strain>
    </source>
</reference>
<organism evidence="1 2">
    <name type="scientific">Robertmurraya beringensis</name>
    <dbReference type="NCBI Taxonomy" id="641660"/>
    <lineage>
        <taxon>Bacteria</taxon>
        <taxon>Bacillati</taxon>
        <taxon>Bacillota</taxon>
        <taxon>Bacilli</taxon>
        <taxon>Bacillales</taxon>
        <taxon>Bacillaceae</taxon>
        <taxon>Robertmurraya</taxon>
    </lineage>
</organism>
<sequence length="177" mass="20543">MFKITCFAPIDPSDLEQRLKGIYFKTVRKGFEWSMDGSTFRIEPFENQPRTSMKAYRISFDGEIHGGQYLFDLTIGCLEPLVTCVECILDYPTMKDVDWMKELRKRPSYQMIDPRGLYMKKGISAIVTNDSLTLKLHSRKNNNLKLVDALKEIDILREDLVPNEDCNLFSCLQEEIA</sequence>
<protein>
    <submittedName>
        <fullName evidence="1">Uncharacterized protein</fullName>
    </submittedName>
</protein>
<proteinExistence type="predicted"/>
<dbReference type="Proteomes" id="UP001589738">
    <property type="component" value="Unassembled WGS sequence"/>
</dbReference>
<gene>
    <name evidence="1" type="ORF">ACFFHF_17040</name>
</gene>
<keyword evidence="2" id="KW-1185">Reference proteome</keyword>
<evidence type="ECO:0000313" key="2">
    <source>
        <dbReference type="Proteomes" id="UP001589738"/>
    </source>
</evidence>
<dbReference type="EMBL" id="JBHLUU010000114">
    <property type="protein sequence ID" value="MFC0476911.1"/>
    <property type="molecule type" value="Genomic_DNA"/>
</dbReference>
<evidence type="ECO:0000313" key="1">
    <source>
        <dbReference type="EMBL" id="MFC0476911.1"/>
    </source>
</evidence>
<name>A0ABV6KY43_9BACI</name>
<dbReference type="RefSeq" id="WP_160548323.1">
    <property type="nucleotide sequence ID" value="NZ_JBHLUU010000114.1"/>
</dbReference>